<sequence length="89" mass="10256">MKLSFDEDIRPVIDKLEEILGLSFKVFLTTALIVIALGIYIANLLFGNHSLQVLEKLKNEKITLTKEIEVLKNENAKLHKEYLEWTDAQ</sequence>
<feature type="transmembrane region" description="Helical" evidence="2">
    <location>
        <begin position="26"/>
        <end position="46"/>
    </location>
</feature>
<feature type="coiled-coil region" evidence="1">
    <location>
        <begin position="54"/>
        <end position="88"/>
    </location>
</feature>
<dbReference type="EMBL" id="CACVAR010000305">
    <property type="protein sequence ID" value="CAA6819667.1"/>
    <property type="molecule type" value="Genomic_DNA"/>
</dbReference>
<keyword evidence="2" id="KW-0472">Membrane</keyword>
<keyword evidence="2" id="KW-1133">Transmembrane helix</keyword>
<accession>A0A6S6TNI8</accession>
<dbReference type="AlphaFoldDB" id="A0A6S6TNI8"/>
<keyword evidence="2" id="KW-0812">Transmembrane</keyword>
<reference evidence="3" key="1">
    <citation type="submission" date="2020-01" db="EMBL/GenBank/DDBJ databases">
        <authorList>
            <person name="Meier V. D."/>
            <person name="Meier V D."/>
        </authorList>
    </citation>
    <scope>NUCLEOTIDE SEQUENCE</scope>
    <source>
        <strain evidence="3">HLG_WM_MAG_03</strain>
    </source>
</reference>
<protein>
    <recommendedName>
        <fullName evidence="4">Septum formation initiator</fullName>
    </recommendedName>
</protein>
<evidence type="ECO:0008006" key="4">
    <source>
        <dbReference type="Google" id="ProtNLM"/>
    </source>
</evidence>
<evidence type="ECO:0000313" key="3">
    <source>
        <dbReference type="EMBL" id="CAA6819667.1"/>
    </source>
</evidence>
<evidence type="ECO:0000256" key="2">
    <source>
        <dbReference type="SAM" id="Phobius"/>
    </source>
</evidence>
<keyword evidence="1" id="KW-0175">Coiled coil</keyword>
<evidence type="ECO:0000256" key="1">
    <source>
        <dbReference type="SAM" id="Coils"/>
    </source>
</evidence>
<gene>
    <name evidence="3" type="ORF">HELGO_WM21123</name>
</gene>
<organism evidence="3">
    <name type="scientific">uncultured Sulfurovum sp</name>
    <dbReference type="NCBI Taxonomy" id="269237"/>
    <lineage>
        <taxon>Bacteria</taxon>
        <taxon>Pseudomonadati</taxon>
        <taxon>Campylobacterota</taxon>
        <taxon>Epsilonproteobacteria</taxon>
        <taxon>Campylobacterales</taxon>
        <taxon>Sulfurovaceae</taxon>
        <taxon>Sulfurovum</taxon>
        <taxon>environmental samples</taxon>
    </lineage>
</organism>
<proteinExistence type="predicted"/>
<name>A0A6S6TNI8_9BACT</name>